<evidence type="ECO:0000313" key="1">
    <source>
        <dbReference type="EMBL" id="CAB5026744.1"/>
    </source>
</evidence>
<sequence length="254" mass="27197">MEGTPLTAEPRTILCPCCSTTSVVSGEPSRDGNVCSVCGSVSRDRYLVLTILGAIASVSLGDPGRELSVLGVTGNSRVGDTLTRMLSSRYVNSGVGAEPAIDLRTVPLLHGSTFDIVVCSEQLQHEPAPVSAALEGLWRLVAPGGVAVISLPHRIDEPHEEHFPELTEARVEVSPGVVEYVGLNESGVAVRFSDLVIYGGLTGFLEHRMFNVSSLREGLLNAGFESAEPLMRNHGWAGAEWEPWSRVWLAHKGE</sequence>
<protein>
    <submittedName>
        <fullName evidence="1">Unannotated protein</fullName>
    </submittedName>
</protein>
<proteinExistence type="predicted"/>
<accession>A0A6J7RD92</accession>
<dbReference type="EMBL" id="CAFBOZ010000382">
    <property type="protein sequence ID" value="CAB5026744.1"/>
    <property type="molecule type" value="Genomic_DNA"/>
</dbReference>
<gene>
    <name evidence="1" type="ORF">UFOPK3992_02045</name>
</gene>
<dbReference type="CDD" id="cd02440">
    <property type="entry name" value="AdoMet_MTases"/>
    <property type="match status" value="1"/>
</dbReference>
<dbReference type="SUPFAM" id="SSF53335">
    <property type="entry name" value="S-adenosyl-L-methionine-dependent methyltransferases"/>
    <property type="match status" value="1"/>
</dbReference>
<dbReference type="InterPro" id="IPR029063">
    <property type="entry name" value="SAM-dependent_MTases_sf"/>
</dbReference>
<dbReference type="Gene3D" id="3.40.50.150">
    <property type="entry name" value="Vaccinia Virus protein VP39"/>
    <property type="match status" value="1"/>
</dbReference>
<reference evidence="1" key="1">
    <citation type="submission" date="2020-05" db="EMBL/GenBank/DDBJ databases">
        <authorList>
            <person name="Chiriac C."/>
            <person name="Salcher M."/>
            <person name="Ghai R."/>
            <person name="Kavagutti S V."/>
        </authorList>
    </citation>
    <scope>NUCLEOTIDE SEQUENCE</scope>
</reference>
<organism evidence="1">
    <name type="scientific">freshwater metagenome</name>
    <dbReference type="NCBI Taxonomy" id="449393"/>
    <lineage>
        <taxon>unclassified sequences</taxon>
        <taxon>metagenomes</taxon>
        <taxon>ecological metagenomes</taxon>
    </lineage>
</organism>
<name>A0A6J7RD92_9ZZZZ</name>
<dbReference type="AlphaFoldDB" id="A0A6J7RD92"/>